<reference evidence="1" key="1">
    <citation type="journal article" date="2014" name="Int. J. Syst. Evol. Microbiol.">
        <title>Complete genome sequence of Corynebacterium casei LMG S-19264T (=DSM 44701T), isolated from a smear-ripened cheese.</title>
        <authorList>
            <consortium name="US DOE Joint Genome Institute (JGI-PGF)"/>
            <person name="Walter F."/>
            <person name="Albersmeier A."/>
            <person name="Kalinowski J."/>
            <person name="Ruckert C."/>
        </authorList>
    </citation>
    <scope>NUCLEOTIDE SEQUENCE</scope>
    <source>
        <strain evidence="1">KCTC 12710</strain>
    </source>
</reference>
<name>A0A918QUK8_9FLAO</name>
<evidence type="ECO:0000313" key="2">
    <source>
        <dbReference type="Proteomes" id="UP000636004"/>
    </source>
</evidence>
<accession>A0A918QUK8</accession>
<comment type="caution">
    <text evidence="1">The sequence shown here is derived from an EMBL/GenBank/DDBJ whole genome shotgun (WGS) entry which is preliminary data.</text>
</comment>
<gene>
    <name evidence="1" type="ORF">GCM10007028_06950</name>
</gene>
<dbReference type="EMBL" id="BMWZ01000002">
    <property type="protein sequence ID" value="GGZ72535.1"/>
    <property type="molecule type" value="Genomic_DNA"/>
</dbReference>
<protein>
    <submittedName>
        <fullName evidence="1">Uncharacterized protein</fullName>
    </submittedName>
</protein>
<dbReference type="Proteomes" id="UP000636004">
    <property type="component" value="Unassembled WGS sequence"/>
</dbReference>
<sequence>MEKVDVVKICEKVLKRLSLMDYERKGGTATEQLIFPNKFPSKEKIEKLSEKELLKYIRRSEQELRQIFIDVFKEYHSEGNNKLYYSIETPTAQKHKFGKSYDDLIKHIGLNSISALIDMCVFQRDEASKYERILNIEFKHGNAPIKDIAKDVLKLMREKENGAFIFLLDNTNKGSLNNIGETRDGVLDKLSKSFEDFRGLDNIWNENESKNKHIQIIILSLEQKTNAVSPTLISKTFFIENLNDLDTFFSINDNRSGNMATVCENSGWLLYVLKDNQVTVSSLRGEKQSHEANSNATLGMVGEKVKNIKIS</sequence>
<keyword evidence="2" id="KW-1185">Reference proteome</keyword>
<organism evidence="1 2">
    <name type="scientific">Algibacter mikhailovii</name>
    <dbReference type="NCBI Taxonomy" id="425498"/>
    <lineage>
        <taxon>Bacteria</taxon>
        <taxon>Pseudomonadati</taxon>
        <taxon>Bacteroidota</taxon>
        <taxon>Flavobacteriia</taxon>
        <taxon>Flavobacteriales</taxon>
        <taxon>Flavobacteriaceae</taxon>
        <taxon>Algibacter</taxon>
    </lineage>
</organism>
<proteinExistence type="predicted"/>
<dbReference type="AlphaFoldDB" id="A0A918QUK8"/>
<evidence type="ECO:0000313" key="1">
    <source>
        <dbReference type="EMBL" id="GGZ72535.1"/>
    </source>
</evidence>
<dbReference type="RefSeq" id="WP_189359390.1">
    <property type="nucleotide sequence ID" value="NZ_BMWZ01000002.1"/>
</dbReference>
<reference evidence="1" key="2">
    <citation type="submission" date="2020-09" db="EMBL/GenBank/DDBJ databases">
        <authorList>
            <person name="Sun Q."/>
            <person name="Kim S."/>
        </authorList>
    </citation>
    <scope>NUCLEOTIDE SEQUENCE</scope>
    <source>
        <strain evidence="1">KCTC 12710</strain>
    </source>
</reference>